<evidence type="ECO:0000313" key="1">
    <source>
        <dbReference type="EMBL" id="SEM05840.1"/>
    </source>
</evidence>
<name>A0A1H7V9U0_9BACT</name>
<proteinExistence type="predicted"/>
<dbReference type="AlphaFoldDB" id="A0A1H7V9U0"/>
<dbReference type="Proteomes" id="UP000198744">
    <property type="component" value="Unassembled WGS sequence"/>
</dbReference>
<keyword evidence="2" id="KW-1185">Reference proteome</keyword>
<reference evidence="1 2" key="1">
    <citation type="submission" date="2016-10" db="EMBL/GenBank/DDBJ databases">
        <authorList>
            <person name="de Groot N.N."/>
        </authorList>
    </citation>
    <scope>NUCLEOTIDE SEQUENCE [LARGE SCALE GENOMIC DNA]</scope>
    <source>
        <strain evidence="1 2">DSM 8423</strain>
    </source>
</reference>
<dbReference type="RefSeq" id="WP_093882253.1">
    <property type="nucleotide sequence ID" value="NZ_FOBS01000003.1"/>
</dbReference>
<dbReference type="STRING" id="43775.SAMN04489760_103113"/>
<sequence length="212" mass="23036">MLNTVKGMLIEYALSIPPLVLVFDFNPQSLTRTRTLTLRTGSAPGTRGGYDFALPTETSRVAQGVTVQPESFSMDILLDATDRMNDGDPLATQFGIEPELDTLRTMVEPKAQGPGGFQTLASLDLGGQRAFQRSESASVLLLVWGTHILPVFLTSIRVTEEAHLPSLVPYRARANLTMQVIEGNNPFYQVEKVRQVVSAALNTGNTVIGGIF</sequence>
<gene>
    <name evidence="1" type="ORF">SAMN04489760_103113</name>
</gene>
<accession>A0A1H7V9U0</accession>
<dbReference type="OrthoDB" id="661223at2"/>
<protein>
    <submittedName>
        <fullName evidence="1">Uncharacterized protein</fullName>
    </submittedName>
</protein>
<organism evidence="1 2">
    <name type="scientific">Syntrophus gentianae</name>
    <dbReference type="NCBI Taxonomy" id="43775"/>
    <lineage>
        <taxon>Bacteria</taxon>
        <taxon>Pseudomonadati</taxon>
        <taxon>Thermodesulfobacteriota</taxon>
        <taxon>Syntrophia</taxon>
        <taxon>Syntrophales</taxon>
        <taxon>Syntrophaceae</taxon>
        <taxon>Syntrophus</taxon>
    </lineage>
</organism>
<dbReference type="EMBL" id="FOBS01000003">
    <property type="protein sequence ID" value="SEM05840.1"/>
    <property type="molecule type" value="Genomic_DNA"/>
</dbReference>
<evidence type="ECO:0000313" key="2">
    <source>
        <dbReference type="Proteomes" id="UP000198744"/>
    </source>
</evidence>